<sequence length="470" mass="53515">MRPGEKPPKAAEQNNNNINKNQVQLAKKKKETEVARDQPALIQKGEVLQNLFEIEEPCGGGGFGQIFKVNHREFHQKMALKIEPAKGDIRRAKLEMTVMLMLRGKSHIPILYGCGKIRGCPYIVMQMLGRNLSDLRRRQPERCLSEATVFRVSIHLIIGLRHLHEMGYVHRDIKPSNCCMGIGVNRRKAHLIDFGMVRRIRDMEGTLRPARKYAPFPRKYAPFRGTVRYVSIAMHQKRDVGFGDDLIGWFYAMIELLNGGLPWSCLEKISDILKSKSETPIKDLCGSHPKGLLTFAQNVMDISYEQKPKYDSLQKILRSCLGKDVTDATPYDWEVNTQMVSKRVMERSIMASVGTELPPPIDYPPPKKNRTPSLPRRQKVPSPSPMPKEEQPQTKKIPLPSDPQQTVDVDMEKIPVKTKSVMVKVSEKLKPSPKHQSKEKLKEQQKSIEPKKLTSSPITTDDVEKTQLSE</sequence>
<proteinExistence type="predicted"/>
<evidence type="ECO:0000313" key="1">
    <source>
        <dbReference type="Proteomes" id="UP000887580"/>
    </source>
</evidence>
<evidence type="ECO:0000313" key="2">
    <source>
        <dbReference type="WBParaSite" id="PS1159_v2.g23443.t1"/>
    </source>
</evidence>
<accession>A0AC35G3Y5</accession>
<dbReference type="Proteomes" id="UP000887580">
    <property type="component" value="Unplaced"/>
</dbReference>
<organism evidence="1 2">
    <name type="scientific">Panagrolaimus sp. PS1159</name>
    <dbReference type="NCBI Taxonomy" id="55785"/>
    <lineage>
        <taxon>Eukaryota</taxon>
        <taxon>Metazoa</taxon>
        <taxon>Ecdysozoa</taxon>
        <taxon>Nematoda</taxon>
        <taxon>Chromadorea</taxon>
        <taxon>Rhabditida</taxon>
        <taxon>Tylenchina</taxon>
        <taxon>Panagrolaimomorpha</taxon>
        <taxon>Panagrolaimoidea</taxon>
        <taxon>Panagrolaimidae</taxon>
        <taxon>Panagrolaimus</taxon>
    </lineage>
</organism>
<reference evidence="2" key="1">
    <citation type="submission" date="2022-11" db="UniProtKB">
        <authorList>
            <consortium name="WormBaseParasite"/>
        </authorList>
    </citation>
    <scope>IDENTIFICATION</scope>
</reference>
<dbReference type="WBParaSite" id="PS1159_v2.g23443.t1">
    <property type="protein sequence ID" value="PS1159_v2.g23443.t1"/>
    <property type="gene ID" value="PS1159_v2.g23443"/>
</dbReference>
<protein>
    <submittedName>
        <fullName evidence="2">Protein kinase domain-containing protein</fullName>
    </submittedName>
</protein>
<name>A0AC35G3Y5_9BILA</name>